<dbReference type="InterPro" id="IPR010982">
    <property type="entry name" value="Lambda_DNA-bd_dom_sf"/>
</dbReference>
<proteinExistence type="predicted"/>
<gene>
    <name evidence="4" type="ORF">EV694_0483</name>
</gene>
<accession>A0A4R1G836</accession>
<dbReference type="SMART" id="SM00530">
    <property type="entry name" value="HTH_XRE"/>
    <property type="match status" value="1"/>
</dbReference>
<comment type="caution">
    <text evidence="4">The sequence shown here is derived from an EMBL/GenBank/DDBJ whole genome shotgun (WGS) entry which is preliminary data.</text>
</comment>
<evidence type="ECO:0000259" key="3">
    <source>
        <dbReference type="PROSITE" id="PS50943"/>
    </source>
</evidence>
<dbReference type="Pfam" id="PF01381">
    <property type="entry name" value="HTH_3"/>
    <property type="match status" value="1"/>
</dbReference>
<evidence type="ECO:0000313" key="4">
    <source>
        <dbReference type="EMBL" id="TCK01849.1"/>
    </source>
</evidence>
<organism evidence="4 5">
    <name type="scientific">Volucribacter psittacicida</name>
    <dbReference type="NCBI Taxonomy" id="203482"/>
    <lineage>
        <taxon>Bacteria</taxon>
        <taxon>Pseudomonadati</taxon>
        <taxon>Pseudomonadota</taxon>
        <taxon>Gammaproteobacteria</taxon>
        <taxon>Pasteurellales</taxon>
        <taxon>Pasteurellaceae</taxon>
        <taxon>Volucribacter</taxon>
    </lineage>
</organism>
<dbReference type="EMBL" id="SMFT01000001">
    <property type="protein sequence ID" value="TCK01849.1"/>
    <property type="molecule type" value="Genomic_DNA"/>
</dbReference>
<feature type="domain" description="HTH cro/C1-type" evidence="3">
    <location>
        <begin position="7"/>
        <end position="61"/>
    </location>
</feature>
<dbReference type="OrthoDB" id="5678656at2"/>
<keyword evidence="1 4" id="KW-0238">DNA-binding</keyword>
<evidence type="ECO:0000256" key="1">
    <source>
        <dbReference type="ARBA" id="ARBA00023125"/>
    </source>
</evidence>
<dbReference type="SUPFAM" id="SSF47413">
    <property type="entry name" value="lambda repressor-like DNA-binding domains"/>
    <property type="match status" value="1"/>
</dbReference>
<dbReference type="AlphaFoldDB" id="A0A4R1G836"/>
<dbReference type="PROSITE" id="PS50943">
    <property type="entry name" value="HTH_CROC1"/>
    <property type="match status" value="1"/>
</dbReference>
<evidence type="ECO:0000313" key="5">
    <source>
        <dbReference type="Proteomes" id="UP000294702"/>
    </source>
</evidence>
<sequence length="130" mass="15254">MNINEKIKTLRKVHHLTQEDMANKMGMSVSGYAKIERGETLLQLDRLEKIAHIFNMDIIELMNTNEKSIIFQLNENSNYNSANYYGNSEDIANECEKLKLMLQHKEELLKQKEQELQTLKDIITLLKQQN</sequence>
<feature type="coiled-coil region" evidence="2">
    <location>
        <begin position="95"/>
        <end position="129"/>
    </location>
</feature>
<reference evidence="4 5" key="1">
    <citation type="submission" date="2019-03" db="EMBL/GenBank/DDBJ databases">
        <title>Genomic Encyclopedia of Type Strains, Phase IV (KMG-IV): sequencing the most valuable type-strain genomes for metagenomic binning, comparative biology and taxonomic classification.</title>
        <authorList>
            <person name="Goeker M."/>
        </authorList>
    </citation>
    <scope>NUCLEOTIDE SEQUENCE [LARGE SCALE GENOMIC DNA]</scope>
    <source>
        <strain evidence="4 5">DSM 15534</strain>
    </source>
</reference>
<name>A0A4R1G836_9PAST</name>
<keyword evidence="5" id="KW-1185">Reference proteome</keyword>
<dbReference type="RefSeq" id="WP_132688732.1">
    <property type="nucleotide sequence ID" value="NZ_SMFT01000001.1"/>
</dbReference>
<dbReference type="PANTHER" id="PTHR46558:SF11">
    <property type="entry name" value="HTH-TYPE TRANSCRIPTIONAL REGULATOR XRE"/>
    <property type="match status" value="1"/>
</dbReference>
<dbReference type="PANTHER" id="PTHR46558">
    <property type="entry name" value="TRACRIPTIONAL REGULATORY PROTEIN-RELATED-RELATED"/>
    <property type="match status" value="1"/>
</dbReference>
<protein>
    <submittedName>
        <fullName evidence="4">DNA-binding XRE family transcriptional regulator</fullName>
    </submittedName>
</protein>
<dbReference type="Gene3D" id="1.10.260.40">
    <property type="entry name" value="lambda repressor-like DNA-binding domains"/>
    <property type="match status" value="1"/>
</dbReference>
<dbReference type="CDD" id="cd00093">
    <property type="entry name" value="HTH_XRE"/>
    <property type="match status" value="1"/>
</dbReference>
<evidence type="ECO:0000256" key="2">
    <source>
        <dbReference type="SAM" id="Coils"/>
    </source>
</evidence>
<dbReference type="InterPro" id="IPR001387">
    <property type="entry name" value="Cro/C1-type_HTH"/>
</dbReference>
<keyword evidence="2" id="KW-0175">Coiled coil</keyword>
<dbReference type="Proteomes" id="UP000294702">
    <property type="component" value="Unassembled WGS sequence"/>
</dbReference>
<dbReference type="GO" id="GO:0003677">
    <property type="term" value="F:DNA binding"/>
    <property type="evidence" value="ECO:0007669"/>
    <property type="project" value="UniProtKB-KW"/>
</dbReference>